<evidence type="ECO:0000313" key="4">
    <source>
        <dbReference type="Proteomes" id="UP000628775"/>
    </source>
</evidence>
<proteinExistence type="inferred from homology"/>
<dbReference type="Gene3D" id="1.10.1530.10">
    <property type="match status" value="1"/>
</dbReference>
<dbReference type="AlphaFoldDB" id="A0A8J3E167"/>
<dbReference type="PANTHER" id="PTHR11091:SF0">
    <property type="entry name" value="MALATE DEHYDROGENASE"/>
    <property type="match status" value="1"/>
</dbReference>
<keyword evidence="2" id="KW-0560">Oxidoreductase</keyword>
<organism evidence="3 4">
    <name type="scientific">Pullulanibacillus camelliae</name>
    <dbReference type="NCBI Taxonomy" id="1707096"/>
    <lineage>
        <taxon>Bacteria</taxon>
        <taxon>Bacillati</taxon>
        <taxon>Bacillota</taxon>
        <taxon>Bacilli</taxon>
        <taxon>Bacillales</taxon>
        <taxon>Sporolactobacillaceae</taxon>
        <taxon>Pullulanibacillus</taxon>
    </lineage>
</organism>
<dbReference type="InterPro" id="IPR003767">
    <property type="entry name" value="Malate/L-lactate_DH-like"/>
</dbReference>
<comment type="similarity">
    <text evidence="1">Belongs to the LDH2/MDH2 oxidoreductase family.</text>
</comment>
<dbReference type="Gene3D" id="3.30.1370.60">
    <property type="entry name" value="Hypothetical oxidoreductase yiak, domain 2"/>
    <property type="match status" value="1"/>
</dbReference>
<evidence type="ECO:0000256" key="1">
    <source>
        <dbReference type="ARBA" id="ARBA00006056"/>
    </source>
</evidence>
<reference evidence="3" key="1">
    <citation type="journal article" date="2014" name="Int. J. Syst. Evol. Microbiol.">
        <title>Complete genome sequence of Corynebacterium casei LMG S-19264T (=DSM 44701T), isolated from a smear-ripened cheese.</title>
        <authorList>
            <consortium name="US DOE Joint Genome Institute (JGI-PGF)"/>
            <person name="Walter F."/>
            <person name="Albersmeier A."/>
            <person name="Kalinowski J."/>
            <person name="Ruckert C."/>
        </authorList>
    </citation>
    <scope>NUCLEOTIDE SEQUENCE</scope>
    <source>
        <strain evidence="3">CGMCC 1.15371</strain>
    </source>
</reference>
<keyword evidence="4" id="KW-1185">Reference proteome</keyword>
<dbReference type="Proteomes" id="UP000628775">
    <property type="component" value="Unassembled WGS sequence"/>
</dbReference>
<accession>A0A8J3E167</accession>
<dbReference type="InterPro" id="IPR043144">
    <property type="entry name" value="Mal/L-sulf/L-lact_DH-like_ah"/>
</dbReference>
<dbReference type="InterPro" id="IPR036111">
    <property type="entry name" value="Mal/L-sulfo/L-lacto_DH-like_sf"/>
</dbReference>
<dbReference type="SUPFAM" id="SSF89733">
    <property type="entry name" value="L-sulfolactate dehydrogenase-like"/>
    <property type="match status" value="1"/>
</dbReference>
<name>A0A8J3E167_9BACL</name>
<dbReference type="Pfam" id="PF02615">
    <property type="entry name" value="Ldh_2"/>
    <property type="match status" value="1"/>
</dbReference>
<dbReference type="RefSeq" id="WP_188697605.1">
    <property type="nucleotide sequence ID" value="NZ_BMIR01000023.1"/>
</dbReference>
<dbReference type="GO" id="GO:0016491">
    <property type="term" value="F:oxidoreductase activity"/>
    <property type="evidence" value="ECO:0007669"/>
    <property type="project" value="UniProtKB-KW"/>
</dbReference>
<evidence type="ECO:0000256" key="2">
    <source>
        <dbReference type="ARBA" id="ARBA00023002"/>
    </source>
</evidence>
<sequence>MTQREYSIAHLKAFSKNIFMALGLSKHGATVVSESLIRADLEETPSHGLSRIGIYAKRLKEGRIKASPDIKIEKKGGLLKVDGDNGLGHLVSDYALNQAIPMAREHGILGIFIRNSNHFGTAAYYCQKACREGMALIAMTNTPSAMPPWGGKKPYLGTNPIAFGFPTRSGAPVIIDMSSSVVARGKIILAKKMGKSIPAGWAIDREGGMTTNPEAALEGALLPLGGPKGYALALAVEILSGILTGAAFGPHINNMYNDDGRPTNTGHCFILIHIEKMLDREVYLSNLHQLLAEIKQSPRQAENEEILYPGERRFRSFVNHLHQKLSLSDEVINELMRLGDDLNIPFPSS</sequence>
<gene>
    <name evidence="3" type="ORF">GCM10011391_35130</name>
</gene>
<dbReference type="PANTHER" id="PTHR11091">
    <property type="entry name" value="OXIDOREDUCTASE-RELATED"/>
    <property type="match status" value="1"/>
</dbReference>
<comment type="caution">
    <text evidence="3">The sequence shown here is derived from an EMBL/GenBank/DDBJ whole genome shotgun (WGS) entry which is preliminary data.</text>
</comment>
<protein>
    <submittedName>
        <fullName evidence="3">Lactate dehydrogenase</fullName>
    </submittedName>
</protein>
<dbReference type="EMBL" id="BMIR01000023">
    <property type="protein sequence ID" value="GGE53214.1"/>
    <property type="molecule type" value="Genomic_DNA"/>
</dbReference>
<dbReference type="InterPro" id="IPR043143">
    <property type="entry name" value="Mal/L-sulf/L-lact_DH-like_NADP"/>
</dbReference>
<evidence type="ECO:0000313" key="3">
    <source>
        <dbReference type="EMBL" id="GGE53214.1"/>
    </source>
</evidence>
<reference evidence="3" key="2">
    <citation type="submission" date="2020-09" db="EMBL/GenBank/DDBJ databases">
        <authorList>
            <person name="Sun Q."/>
            <person name="Zhou Y."/>
        </authorList>
    </citation>
    <scope>NUCLEOTIDE SEQUENCE</scope>
    <source>
        <strain evidence="3">CGMCC 1.15371</strain>
    </source>
</reference>